<evidence type="ECO:0000259" key="2">
    <source>
        <dbReference type="Pfam" id="PF13480"/>
    </source>
</evidence>
<accession>A0ABD5EEV5</accession>
<dbReference type="InterPro" id="IPR016181">
    <property type="entry name" value="Acyl_CoA_acyltransferase"/>
</dbReference>
<name>A0ABD5EEV5_9ACTN</name>
<evidence type="ECO:0000256" key="1">
    <source>
        <dbReference type="SAM" id="MobiDB-lite"/>
    </source>
</evidence>
<dbReference type="Pfam" id="PF13480">
    <property type="entry name" value="Acetyltransf_6"/>
    <property type="match status" value="1"/>
</dbReference>
<keyword evidence="3" id="KW-0808">Transferase</keyword>
<dbReference type="GO" id="GO:0016746">
    <property type="term" value="F:acyltransferase activity"/>
    <property type="evidence" value="ECO:0007669"/>
    <property type="project" value="UniProtKB-KW"/>
</dbReference>
<sequence>MSTEHDTLARAHRVPLPGRAAPRPGDGLRTEADPAPCTTEWITEPGAFALLAPAWRRLTAACPSATPFQSHAWLSSWWQSYGTPGALRVLVVRSGDRLVAAAPLMRAPGPLPALVLMGGEISDFGDVLVDAAHAGPAARALAAALRRAARTALVDLRELRPGAATELLLAHWRGLVVRRPDSPCLELPARPLAELLTRLPASRAQRFRAKLRKIDALGIEATPVPAEDVPAAIRTLLALHRRQWQGRKVTPEHLRPRFRDHLVRSVTTMVRTGDAQLTAYRLDGETVAVDLTLLSQRLAGGYLYGADPALRERKADVATMLLRTASALAAEDGRETLSLLRGTEPYKSHWRPDTVVNQRLLLSTRRTAPLLWLRTAHATARTQAATWLHAHRAKPPTRD</sequence>
<evidence type="ECO:0000313" key="4">
    <source>
        <dbReference type="Proteomes" id="UP001183607"/>
    </source>
</evidence>
<proteinExistence type="predicted"/>
<keyword evidence="3" id="KW-0012">Acyltransferase</keyword>
<dbReference type="InterPro" id="IPR038740">
    <property type="entry name" value="BioF2-like_GNAT_dom"/>
</dbReference>
<feature type="region of interest" description="Disordered" evidence="1">
    <location>
        <begin position="1"/>
        <end position="32"/>
    </location>
</feature>
<dbReference type="EMBL" id="JAVRER010000104">
    <property type="protein sequence ID" value="MDT0419705.1"/>
    <property type="molecule type" value="Genomic_DNA"/>
</dbReference>
<feature type="domain" description="BioF2-like acetyltransferase" evidence="2">
    <location>
        <begin position="202"/>
        <end position="348"/>
    </location>
</feature>
<dbReference type="EC" id="2.3.1.-" evidence="3"/>
<dbReference type="RefSeq" id="WP_007823833.1">
    <property type="nucleotide sequence ID" value="NZ_JAVRER010000104.1"/>
</dbReference>
<gene>
    <name evidence="3" type="ORF">RM574_29970</name>
</gene>
<dbReference type="Proteomes" id="UP001183607">
    <property type="component" value="Unassembled WGS sequence"/>
</dbReference>
<dbReference type="AlphaFoldDB" id="A0ABD5EEV5"/>
<comment type="caution">
    <text evidence="3">The sequence shown here is derived from an EMBL/GenBank/DDBJ whole genome shotgun (WGS) entry which is preliminary data.</text>
</comment>
<protein>
    <submittedName>
        <fullName evidence="3">GNAT family N-acetyltransferase</fullName>
        <ecNumber evidence="3">2.3.1.-</ecNumber>
    </submittedName>
</protein>
<evidence type="ECO:0000313" key="3">
    <source>
        <dbReference type="EMBL" id="MDT0419705.1"/>
    </source>
</evidence>
<dbReference type="SUPFAM" id="SSF55729">
    <property type="entry name" value="Acyl-CoA N-acyltransferases (Nat)"/>
    <property type="match status" value="1"/>
</dbReference>
<organism evidence="3 4">
    <name type="scientific">Streptomyces evansiae</name>
    <dbReference type="NCBI Taxonomy" id="3075535"/>
    <lineage>
        <taxon>Bacteria</taxon>
        <taxon>Bacillati</taxon>
        <taxon>Actinomycetota</taxon>
        <taxon>Actinomycetes</taxon>
        <taxon>Kitasatosporales</taxon>
        <taxon>Streptomycetaceae</taxon>
        <taxon>Streptomyces</taxon>
    </lineage>
</organism>
<reference evidence="4" key="1">
    <citation type="submission" date="2023-07" db="EMBL/GenBank/DDBJ databases">
        <title>30 novel species of actinomycetes from the DSMZ collection.</title>
        <authorList>
            <person name="Nouioui I."/>
        </authorList>
    </citation>
    <scope>NUCLEOTIDE SEQUENCE [LARGE SCALE GENOMIC DNA]</scope>
    <source>
        <strain evidence="4">DSM 41982</strain>
    </source>
</reference>